<dbReference type="AlphaFoldDB" id="A0A0D8J0K1"/>
<dbReference type="GeneID" id="42856150"/>
<dbReference type="Gene3D" id="1.10.3230.10">
    <property type="entry name" value="YqbG-like"/>
    <property type="match status" value="1"/>
</dbReference>
<comment type="caution">
    <text evidence="1">The sequence shown here is derived from an EMBL/GenBank/DDBJ whole genome shotgun (WGS) entry which is preliminary data.</text>
</comment>
<sequence>MVADKEFYYSTYHGKLSEADVEGCLARAEYMLHSLTLDRLQDGAWEQDETLAKCVRMAHCALADAQHAQDTAVLAGGKVTSESVGNWSRSVQQDDAQTGSFERRCLRIAAQYIPIRSGLLYRGVSGC</sequence>
<dbReference type="RefSeq" id="WP_050004866.1">
    <property type="nucleotide sequence ID" value="NZ_JXXK01000006.1"/>
</dbReference>
<dbReference type="EMBL" id="JXXK01000006">
    <property type="protein sequence ID" value="KJF40442.1"/>
    <property type="molecule type" value="Genomic_DNA"/>
</dbReference>
<reference evidence="1" key="1">
    <citation type="submission" date="2015-02" db="EMBL/GenBank/DDBJ databases">
        <title>A novel member of the family Ruminococcaceae isolated from human feces.</title>
        <authorList>
            <person name="Shkoporov A.N."/>
            <person name="Chaplin A.V."/>
            <person name="Motuzova O.V."/>
            <person name="Kafarskaia L.I."/>
            <person name="Khokhlova E.V."/>
            <person name="Efimov B.A."/>
        </authorList>
    </citation>
    <scope>NUCLEOTIDE SEQUENCE [LARGE SCALE GENOMIC DNA]</scope>
    <source>
        <strain evidence="1">585-1</strain>
    </source>
</reference>
<accession>A0A0D8J0K1</accession>
<evidence type="ECO:0008006" key="3">
    <source>
        <dbReference type="Google" id="ProtNLM"/>
    </source>
</evidence>
<gene>
    <name evidence="1" type="ORF">TQ39_05875</name>
</gene>
<dbReference type="InterPro" id="IPR036558">
    <property type="entry name" value="YqbG-like_sf"/>
</dbReference>
<name>A0A0D8J0K1_9FIRM</name>
<dbReference type="Proteomes" id="UP000032483">
    <property type="component" value="Unassembled WGS sequence"/>
</dbReference>
<proteinExistence type="predicted"/>
<keyword evidence="2" id="KW-1185">Reference proteome</keyword>
<evidence type="ECO:0000313" key="2">
    <source>
        <dbReference type="Proteomes" id="UP000032483"/>
    </source>
</evidence>
<organism evidence="1 2">
    <name type="scientific">Ruthenibacterium lactatiformans</name>
    <dbReference type="NCBI Taxonomy" id="1550024"/>
    <lineage>
        <taxon>Bacteria</taxon>
        <taxon>Bacillati</taxon>
        <taxon>Bacillota</taxon>
        <taxon>Clostridia</taxon>
        <taxon>Eubacteriales</taxon>
        <taxon>Oscillospiraceae</taxon>
        <taxon>Ruthenibacterium</taxon>
    </lineage>
</organism>
<protein>
    <recommendedName>
        <fullName evidence="3">DUF4054 domain-containing protein</fullName>
    </recommendedName>
</protein>
<evidence type="ECO:0000313" key="1">
    <source>
        <dbReference type="EMBL" id="KJF40442.1"/>
    </source>
</evidence>